<keyword evidence="6 10" id="KW-1133">Transmembrane helix</keyword>
<accession>A0ABS2YLI3</accession>
<dbReference type="InterPro" id="IPR056609">
    <property type="entry name" value="Elapor1-like_3rd"/>
</dbReference>
<dbReference type="Pfam" id="PF23087">
    <property type="entry name" value="MRH_ELAPOR1_9th"/>
    <property type="match status" value="1"/>
</dbReference>
<keyword evidence="8" id="KW-1015">Disulfide bond</keyword>
<dbReference type="Proteomes" id="UP001166093">
    <property type="component" value="Unassembled WGS sequence"/>
</dbReference>
<evidence type="ECO:0000256" key="6">
    <source>
        <dbReference type="ARBA" id="ARBA00022989"/>
    </source>
</evidence>
<keyword evidence="5" id="KW-0732">Signal</keyword>
<proteinExistence type="inferred from homology"/>
<keyword evidence="7 10" id="KW-0472">Membrane</keyword>
<organism evidence="12 13">
    <name type="scientific">Polyodon spathula</name>
    <name type="common">North American paddlefish</name>
    <name type="synonym">Squalus spathula</name>
    <dbReference type="NCBI Taxonomy" id="7913"/>
    <lineage>
        <taxon>Eukaryota</taxon>
        <taxon>Metazoa</taxon>
        <taxon>Chordata</taxon>
        <taxon>Craniata</taxon>
        <taxon>Vertebrata</taxon>
        <taxon>Euteleostomi</taxon>
        <taxon>Actinopterygii</taxon>
        <taxon>Chondrostei</taxon>
        <taxon>Acipenseriformes</taxon>
        <taxon>Polyodontidae</taxon>
        <taxon>Polyodon</taxon>
    </lineage>
</organism>
<dbReference type="PANTHER" id="PTHR22727:SF13">
    <property type="entry name" value="ENDOSOME_LYSOSOME-ASSOCIATED APOPTOSIS AND AUTOPHAGY REGULATOR 1"/>
    <property type="match status" value="1"/>
</dbReference>
<dbReference type="SMART" id="SM01411">
    <property type="entry name" value="Ephrin_rec_like"/>
    <property type="match status" value="4"/>
</dbReference>
<dbReference type="EMBL" id="JAAWVQ010167761">
    <property type="protein sequence ID" value="MBN3287626.1"/>
    <property type="molecule type" value="Genomic_DNA"/>
</dbReference>
<dbReference type="InterPro" id="IPR056607">
    <property type="entry name" value="Elapor1/2_MRH"/>
</dbReference>
<dbReference type="InterPro" id="IPR044865">
    <property type="entry name" value="MRH_dom"/>
</dbReference>
<comment type="subcellular location">
    <subcellularLocation>
        <location evidence="1">Cell membrane</location>
        <topology evidence="1">Single-pass type I membrane protein</topology>
    </subcellularLocation>
</comment>
<evidence type="ECO:0000256" key="2">
    <source>
        <dbReference type="ARBA" id="ARBA00007627"/>
    </source>
</evidence>
<evidence type="ECO:0000256" key="9">
    <source>
        <dbReference type="ARBA" id="ARBA00023180"/>
    </source>
</evidence>
<dbReference type="InterPro" id="IPR009011">
    <property type="entry name" value="Man6P_isomerase_rcpt-bd_dom_sf"/>
</dbReference>
<feature type="domain" description="MRH" evidence="11">
    <location>
        <begin position="610"/>
        <end position="799"/>
    </location>
</feature>
<comment type="caution">
    <text evidence="12">The sequence shown here is derived from an EMBL/GenBank/DDBJ whole genome shotgun (WGS) entry which is preliminary data.</text>
</comment>
<evidence type="ECO:0000256" key="5">
    <source>
        <dbReference type="ARBA" id="ARBA00022729"/>
    </source>
</evidence>
<evidence type="ECO:0000256" key="7">
    <source>
        <dbReference type="ARBA" id="ARBA00023136"/>
    </source>
</evidence>
<evidence type="ECO:0000256" key="10">
    <source>
        <dbReference type="SAM" id="Phobius"/>
    </source>
</evidence>
<evidence type="ECO:0000256" key="8">
    <source>
        <dbReference type="ARBA" id="ARBA00023157"/>
    </source>
</evidence>
<protein>
    <submittedName>
        <fullName evidence="12">K1324 protein</fullName>
    </submittedName>
</protein>
<dbReference type="SUPFAM" id="SSF50911">
    <property type="entry name" value="Mannose 6-phosphate receptor domain"/>
    <property type="match status" value="1"/>
</dbReference>
<keyword evidence="3" id="KW-1003">Cell membrane</keyword>
<evidence type="ECO:0000256" key="4">
    <source>
        <dbReference type="ARBA" id="ARBA00022692"/>
    </source>
</evidence>
<reference evidence="12" key="1">
    <citation type="journal article" date="2021" name="Cell">
        <title>Tracing the genetic footprints of vertebrate landing in non-teleost ray-finned fishes.</title>
        <authorList>
            <person name="Bi X."/>
            <person name="Wang K."/>
            <person name="Yang L."/>
            <person name="Pan H."/>
            <person name="Jiang H."/>
            <person name="Wei Q."/>
            <person name="Fang M."/>
            <person name="Yu H."/>
            <person name="Zhu C."/>
            <person name="Cai Y."/>
            <person name="He Y."/>
            <person name="Gan X."/>
            <person name="Zeng H."/>
            <person name="Yu D."/>
            <person name="Zhu Y."/>
            <person name="Jiang H."/>
            <person name="Qiu Q."/>
            <person name="Yang H."/>
            <person name="Zhang Y.E."/>
            <person name="Wang W."/>
            <person name="Zhu M."/>
            <person name="He S."/>
            <person name="Zhang G."/>
        </authorList>
    </citation>
    <scope>NUCLEOTIDE SEQUENCE</scope>
    <source>
        <strain evidence="12">Pddl_001</strain>
    </source>
</reference>
<dbReference type="PROSITE" id="PS51914">
    <property type="entry name" value="MRH"/>
    <property type="match status" value="1"/>
</dbReference>
<keyword evidence="13" id="KW-1185">Reference proteome</keyword>
<feature type="non-terminal residue" evidence="12">
    <location>
        <position position="1"/>
    </location>
</feature>
<evidence type="ECO:0000256" key="1">
    <source>
        <dbReference type="ARBA" id="ARBA00004251"/>
    </source>
</evidence>
<dbReference type="InterPro" id="IPR039181">
    <property type="entry name" value="Elapor1/2"/>
</dbReference>
<comment type="similarity">
    <text evidence="2">Belongs to the ELAPOR family.</text>
</comment>
<evidence type="ECO:0000256" key="3">
    <source>
        <dbReference type="ARBA" id="ARBA00022475"/>
    </source>
</evidence>
<feature type="transmembrane region" description="Helical" evidence="10">
    <location>
        <begin position="848"/>
        <end position="872"/>
    </location>
</feature>
<dbReference type="Pfam" id="PF23031">
    <property type="entry name" value="GBD_ELAPOR1"/>
    <property type="match status" value="1"/>
</dbReference>
<dbReference type="Pfam" id="PF23091">
    <property type="entry name" value="TNFR_ELAPOR1_6th"/>
    <property type="match status" value="1"/>
</dbReference>
<dbReference type="Pfam" id="PF23032">
    <property type="entry name" value="GBD_ELAPOR1-like_3rd"/>
    <property type="match status" value="1"/>
</dbReference>
<evidence type="ECO:0000259" key="11">
    <source>
        <dbReference type="PROSITE" id="PS51914"/>
    </source>
</evidence>
<keyword evidence="4 10" id="KW-0812">Transmembrane</keyword>
<dbReference type="InterPro" id="IPR056610">
    <property type="entry name" value="Elapor1/2_TNFR-like"/>
</dbReference>
<dbReference type="PANTHER" id="PTHR22727">
    <property type="entry name" value="PROTEIN CBG13728"/>
    <property type="match status" value="1"/>
</dbReference>
<dbReference type="Pfam" id="PF23089">
    <property type="entry name" value="ELAPOR1_C"/>
    <property type="match status" value="1"/>
</dbReference>
<gene>
    <name evidence="12" type="ORF">GTO93_0009471</name>
</gene>
<keyword evidence="9" id="KW-0325">Glycoprotein</keyword>
<sequence length="934" mass="103268">AGVLVLCLQSDYHYQYTECDSVGSRWRVAVPHTPGICTGLPDPVRGTECSFSCKAGQFLEMKTQSCKECVEGTYSLGTGVRIDQWDTLPPGFSNTASDPNGEYADDMANCSNSIWQPQGDYIASNTDECTATLMYAVNLKQSGSISFSYFHPDSSIFFEFFVQNDQCQSTAGQSRWMKSTDNEWASHYLQLGRGNNVLYWRTTGFSMDTSEPKPVLVKNVIITGVAYTSECFSCRPGTYTSKRGSSVCSPCPKNTYSNKGATVCQQCDQDKYSDTGSGACQQRSPCTQQDYFYTHTPCDASGQTQLMYKWIEPKICSEDLKGAVKLPASGAKIACPPCNPGFFKTNSSSCEPCPYGSYSNGTECRKCPAGTEPVLGFEYKWWNQMPANMRSLVSGEHRDFEEQVAWEAAGEYIYTPAMSANDYMMLVLTVSGFRLPQHVATDSENTELARVTFVFETKCTTDCQFYFLAGANERSNTLVEQWSRSKEKQSYSYIVNSNSTVIFTWAFQRATGFSNETRYNTDVAKIYSIKVTNAINGVASSCRHCALGSSKTASSCVPCPSGHYIEKDSSACRQCPPDTFLSREHPYGEEACVPCGPKTHSNAMRSTCFSDCKFDFRDGERTLQYDFSHLPNRTTFNSGPSFTPKGLQYFHQFSVSLCGNEGKKLASCVDNVTSTRTVSSYACQSTIVPSDLRGVKTVVSSQPISLADRLVGVTTEAVLENITSPADLFPTKSRIPDVIFFYRSSEATQSCKKGRATTIRMRCDTGGSARLSVPSKCQEGTCDGCAFHFLWETEDACPLCSENDYHQIMSACIQGIQKTTYVWHEPRLCTRGAALPEQAVNACKTLDFWLKLGLSTGIIAALLLVTVSCYFWKKTQKLEYKYSKLVMNSSLKDCELPAADSCAIMEGEDGEDDLIFLTKKSIFGKIKSFSTKVS</sequence>
<name>A0ABS2YLI3_POLSP</name>
<dbReference type="InterPro" id="IPR056606">
    <property type="entry name" value="Elapor1/2_C"/>
</dbReference>
<evidence type="ECO:0000313" key="13">
    <source>
        <dbReference type="Proteomes" id="UP001166093"/>
    </source>
</evidence>
<dbReference type="Gene3D" id="2.10.50.10">
    <property type="entry name" value="Tumor Necrosis Factor Receptor, subunit A, domain 2"/>
    <property type="match status" value="1"/>
</dbReference>
<feature type="non-terminal residue" evidence="12">
    <location>
        <position position="934"/>
    </location>
</feature>
<dbReference type="InterPro" id="IPR056608">
    <property type="entry name" value="Elapor1/2_GBD"/>
</dbReference>
<evidence type="ECO:0000313" key="12">
    <source>
        <dbReference type="EMBL" id="MBN3287626.1"/>
    </source>
</evidence>